<keyword evidence="2" id="KW-0732">Signal</keyword>
<dbReference type="InterPro" id="IPR031566">
    <property type="entry name" value="CitMHS_2"/>
</dbReference>
<evidence type="ECO:0000313" key="3">
    <source>
        <dbReference type="EMBL" id="MFM9413384.1"/>
    </source>
</evidence>
<feature type="transmembrane region" description="Helical" evidence="1">
    <location>
        <begin position="264"/>
        <end position="286"/>
    </location>
</feature>
<feature type="transmembrane region" description="Helical" evidence="1">
    <location>
        <begin position="212"/>
        <end position="231"/>
    </location>
</feature>
<dbReference type="Proteomes" id="UP001631949">
    <property type="component" value="Unassembled WGS sequence"/>
</dbReference>
<proteinExistence type="predicted"/>
<organism evidence="3 4">
    <name type="scientific">Peptococcus simiae</name>
    <dbReference type="NCBI Taxonomy" id="1643805"/>
    <lineage>
        <taxon>Bacteria</taxon>
        <taxon>Bacillati</taxon>
        <taxon>Bacillota</taxon>
        <taxon>Clostridia</taxon>
        <taxon>Eubacteriales</taxon>
        <taxon>Peptococcaceae</taxon>
        <taxon>Peptococcus</taxon>
    </lineage>
</organism>
<feature type="transmembrane region" description="Helical" evidence="1">
    <location>
        <begin position="428"/>
        <end position="446"/>
    </location>
</feature>
<sequence length="495" mass="54671">MQKKMNWQMLAVLAIGLLCLMPEAALAAEHTPLGERLPVWSIIPFVGMLLSIALAPLINAEWWENNQGKTAIFWSLVFLVPFTIAYGPGETIMELFHSILLDYVPFIILLFGLFCATGGIVLRGKLRGTPKVNVIILLIGTLIASWIGTTGAAMVLIRPLIRANKWRIRKKHTIIFFIFLVCNIGGSLTPVGDPPLFMGFLRGVPFFWTLQHLWQPYVLNSAILLLIFFIMDSRAYKKDLADLGGKIPDDGEEGKLRIEGAHNFIFLGMIVLAVILSGVLTKLPMFADQATGEVYGLQLYEYGGEIVTWTYLSILRDVVILLAAFLAMKTSSEKARAFNEFSWAPIAEVAKLFIGIFITMIPALAILGARGASLGLEHPAQFFWGTGLLSSFLDNTPTYVVFFTTAASLHAHDVPGVMTTLGLMPEHILMAISAGAVFMGANTYIGNAPNFMVRSIAENADIKMPSFFGYMGWALVFLIPLFIIDTLIFFLPYAY</sequence>
<keyword evidence="4" id="KW-1185">Reference proteome</keyword>
<feature type="transmembrane region" description="Helical" evidence="1">
    <location>
        <begin position="103"/>
        <end position="122"/>
    </location>
</feature>
<comment type="caution">
    <text evidence="3">The sequence shown here is derived from an EMBL/GenBank/DDBJ whole genome shotgun (WGS) entry which is preliminary data.</text>
</comment>
<dbReference type="Pfam" id="PF16980">
    <property type="entry name" value="CitMHS_2"/>
    <property type="match status" value="1"/>
</dbReference>
<feature type="transmembrane region" description="Helical" evidence="1">
    <location>
        <begin position="349"/>
        <end position="369"/>
    </location>
</feature>
<gene>
    <name evidence="3" type="ORF">ACKQTC_03285</name>
</gene>
<dbReference type="EMBL" id="JBJUVG010000003">
    <property type="protein sequence ID" value="MFM9413384.1"/>
    <property type="molecule type" value="Genomic_DNA"/>
</dbReference>
<feature type="transmembrane region" description="Helical" evidence="1">
    <location>
        <begin position="37"/>
        <end position="58"/>
    </location>
</feature>
<feature type="signal peptide" evidence="2">
    <location>
        <begin position="1"/>
        <end position="27"/>
    </location>
</feature>
<keyword evidence="1" id="KW-0812">Transmembrane</keyword>
<keyword evidence="1" id="KW-1133">Transmembrane helix</keyword>
<dbReference type="RefSeq" id="WP_408977001.1">
    <property type="nucleotide sequence ID" value="NZ_JBJUVG010000003.1"/>
</dbReference>
<feature type="chain" id="PRO_5045066543" evidence="2">
    <location>
        <begin position="28"/>
        <end position="495"/>
    </location>
</feature>
<evidence type="ECO:0000256" key="1">
    <source>
        <dbReference type="SAM" id="Phobius"/>
    </source>
</evidence>
<name>A0ABW9GZZ7_9FIRM</name>
<keyword evidence="1" id="KW-0472">Membrane</keyword>
<evidence type="ECO:0000313" key="4">
    <source>
        <dbReference type="Proteomes" id="UP001631949"/>
    </source>
</evidence>
<feature type="transmembrane region" description="Helical" evidence="1">
    <location>
        <begin position="306"/>
        <end position="328"/>
    </location>
</feature>
<feature type="transmembrane region" description="Helical" evidence="1">
    <location>
        <begin position="467"/>
        <end position="491"/>
    </location>
</feature>
<protein>
    <submittedName>
        <fullName evidence="3">Sodium:proton antiporter</fullName>
    </submittedName>
</protein>
<evidence type="ECO:0000256" key="2">
    <source>
        <dbReference type="SAM" id="SignalP"/>
    </source>
</evidence>
<reference evidence="3 4" key="1">
    <citation type="journal article" date="2016" name="Int. J. Syst. Evol. Microbiol.">
        <title>Peptococcus simiae sp. nov., isolated from rhesus macaque faeces and emended description of the genus Peptococcus.</title>
        <authorList>
            <person name="Shkoporov A.N."/>
            <person name="Efimov B.A."/>
            <person name="Kondova I."/>
            <person name="Ouwerling B."/>
            <person name="Chaplin A.V."/>
            <person name="Shcherbakova V.A."/>
            <person name="Langermans J.A.M."/>
        </authorList>
    </citation>
    <scope>NUCLEOTIDE SEQUENCE [LARGE SCALE GENOMIC DNA]</scope>
    <source>
        <strain evidence="3 4">M108</strain>
    </source>
</reference>
<accession>A0ABW9GZZ7</accession>
<feature type="transmembrane region" description="Helical" evidence="1">
    <location>
        <begin position="134"/>
        <end position="161"/>
    </location>
</feature>